<name>A0ACC3MNZ4_9PEZI</name>
<protein>
    <submittedName>
        <fullName evidence="1">Uncharacterized protein</fullName>
    </submittedName>
</protein>
<proteinExistence type="predicted"/>
<keyword evidence="2" id="KW-1185">Reference proteome</keyword>
<reference evidence="1" key="1">
    <citation type="submission" date="2023-07" db="EMBL/GenBank/DDBJ databases">
        <title>Black Yeasts Isolated from many extreme environments.</title>
        <authorList>
            <person name="Coleine C."/>
            <person name="Stajich J.E."/>
            <person name="Selbmann L."/>
        </authorList>
    </citation>
    <scope>NUCLEOTIDE SEQUENCE</scope>
    <source>
        <strain evidence="1">CCFEE 5714</strain>
    </source>
</reference>
<dbReference type="EMBL" id="JAUTXU010000197">
    <property type="protein sequence ID" value="KAK3699471.1"/>
    <property type="molecule type" value="Genomic_DNA"/>
</dbReference>
<evidence type="ECO:0000313" key="1">
    <source>
        <dbReference type="EMBL" id="KAK3699471.1"/>
    </source>
</evidence>
<organism evidence="1 2">
    <name type="scientific">Vermiconidia calcicola</name>
    <dbReference type="NCBI Taxonomy" id="1690605"/>
    <lineage>
        <taxon>Eukaryota</taxon>
        <taxon>Fungi</taxon>
        <taxon>Dikarya</taxon>
        <taxon>Ascomycota</taxon>
        <taxon>Pezizomycotina</taxon>
        <taxon>Dothideomycetes</taxon>
        <taxon>Dothideomycetidae</taxon>
        <taxon>Mycosphaerellales</taxon>
        <taxon>Extremaceae</taxon>
        <taxon>Vermiconidia</taxon>
    </lineage>
</organism>
<sequence length="308" mass="35189">MMGTKHSSPIFVFDYPRSCSNLFGKMFSAHPQVQYTKHPYFAAAAYGPEKIELKTASKDVPPDAPTGIEGQWAHMTHDRAKEELEEKLVNAEREGKIALLQEHAGACMKYEVVYSLLSEGRLPETSANPSHISESFLQRCKPVFLIRHPALTVPSLYRMLTKLRVAQLDDESFKWCSSLQWSKMLYDYLCTGRTQPPVVLDAEDLVHKTTATISKLCKQLDLDEDGVRQTWEPESTNERDITGDDWVMKLQYSRGIIRDEKRLPDGYLDLGVSMKDYVQEIGQDVASTLRGMVEGEMEAYLYLRRRKL</sequence>
<accession>A0ACC3MNZ4</accession>
<comment type="caution">
    <text evidence="1">The sequence shown here is derived from an EMBL/GenBank/DDBJ whole genome shotgun (WGS) entry which is preliminary data.</text>
</comment>
<evidence type="ECO:0000313" key="2">
    <source>
        <dbReference type="Proteomes" id="UP001281147"/>
    </source>
</evidence>
<dbReference type="Proteomes" id="UP001281147">
    <property type="component" value="Unassembled WGS sequence"/>
</dbReference>
<gene>
    <name evidence="1" type="ORF">LTR37_016428</name>
</gene>